<dbReference type="OrthoDB" id="6359008at2759"/>
<dbReference type="PROSITE" id="PS50189">
    <property type="entry name" value="NTR"/>
    <property type="match status" value="1"/>
</dbReference>
<evidence type="ECO:0000256" key="1">
    <source>
        <dbReference type="ARBA" id="ARBA00004613"/>
    </source>
</evidence>
<dbReference type="Gene3D" id="2.40.50.120">
    <property type="match status" value="1"/>
</dbReference>
<evidence type="ECO:0000256" key="4">
    <source>
        <dbReference type="ARBA" id="ARBA00023157"/>
    </source>
</evidence>
<dbReference type="Gene3D" id="2.20.130.20">
    <property type="match status" value="1"/>
</dbReference>
<dbReference type="InterPro" id="IPR011625">
    <property type="entry name" value="A2M_N_BRD"/>
</dbReference>
<feature type="domain" description="NTR" evidence="6">
    <location>
        <begin position="1549"/>
        <end position="1695"/>
    </location>
</feature>
<dbReference type="RefSeq" id="NP_999686.1">
    <property type="nucleotide sequence ID" value="NM_214521.1"/>
</dbReference>
<dbReference type="GeneID" id="373284"/>
<dbReference type="InterPro" id="IPR018933">
    <property type="entry name" value="Netrin_module_non-TIMP"/>
</dbReference>
<dbReference type="Proteomes" id="UP000007110">
    <property type="component" value="Unassembled WGS sequence"/>
</dbReference>
<evidence type="ECO:0000313" key="8">
    <source>
        <dbReference type="EnsemblMetazoa" id="NP_999686"/>
    </source>
</evidence>
<reference evidence="7" key="2">
    <citation type="journal article" date="1998" name="J. Immunol.">
        <title>Sea urchin coelomocytes specifically express a homologue of the complement component C3.</title>
        <authorList>
            <person name="Al-Sharif W.Z."/>
            <person name="Sunyer J.O."/>
            <person name="Lambris J.D."/>
            <person name="Smith L.C."/>
        </authorList>
    </citation>
    <scope>NUCLEOTIDE SEQUENCE</scope>
</reference>
<dbReference type="SMART" id="SM00643">
    <property type="entry name" value="C345C"/>
    <property type="match status" value="1"/>
</dbReference>
<dbReference type="KEGG" id="spu:373284"/>
<dbReference type="InterPro" id="IPR019742">
    <property type="entry name" value="MacrogloblnA2_CS"/>
</dbReference>
<dbReference type="SUPFAM" id="SSF50242">
    <property type="entry name" value="TIMP-like"/>
    <property type="match status" value="1"/>
</dbReference>
<dbReference type="SMART" id="SM01419">
    <property type="entry name" value="Thiol-ester_cl"/>
    <property type="match status" value="1"/>
</dbReference>
<evidence type="ECO:0000256" key="3">
    <source>
        <dbReference type="ARBA" id="ARBA00022966"/>
    </source>
</evidence>
<dbReference type="InterPro" id="IPR008930">
    <property type="entry name" value="Terpenoid_cyclase/PrenylTrfase"/>
</dbReference>
<dbReference type="Pfam" id="PF01835">
    <property type="entry name" value="MG2"/>
    <property type="match status" value="1"/>
</dbReference>
<dbReference type="InterPro" id="IPR009048">
    <property type="entry name" value="A-macroglobulin_rcpt-bd"/>
</dbReference>
<evidence type="ECO:0000256" key="5">
    <source>
        <dbReference type="SAM" id="SignalP"/>
    </source>
</evidence>
<dbReference type="EnsemblMetazoa" id="NM_214521">
    <property type="protein sequence ID" value="NP_999686"/>
    <property type="gene ID" value="GeneID_373284"/>
</dbReference>
<dbReference type="Gene3D" id="2.60.40.1930">
    <property type="match status" value="3"/>
</dbReference>
<dbReference type="Pfam" id="PF01759">
    <property type="entry name" value="NTR"/>
    <property type="match status" value="1"/>
</dbReference>
<organism evidence="7">
    <name type="scientific">Strongylocentrotus purpuratus</name>
    <name type="common">Purple sea urchin</name>
    <dbReference type="NCBI Taxonomy" id="7668"/>
    <lineage>
        <taxon>Eukaryota</taxon>
        <taxon>Metazoa</taxon>
        <taxon>Echinodermata</taxon>
        <taxon>Eleutherozoa</taxon>
        <taxon>Echinozoa</taxon>
        <taxon>Echinoidea</taxon>
        <taxon>Euechinoidea</taxon>
        <taxon>Echinacea</taxon>
        <taxon>Camarodonta</taxon>
        <taxon>Echinidea</taxon>
        <taxon>Strongylocentrotidae</taxon>
        <taxon>Strongylocentrotus</taxon>
    </lineage>
</organism>
<reference evidence="7" key="1">
    <citation type="journal article" date="1996" name="J. Immunol.">
        <title>Sea urchin genes expressed in activated coelomocytes are identified by expressed sequence tags. Complement homologues and other putative immune response genes suggest immune system homology within the deuterostomes.</title>
        <authorList>
            <person name="Smith L.C."/>
            <person name="Chang L."/>
            <person name="Britten R.J."/>
            <person name="Davidson E.H."/>
        </authorList>
    </citation>
    <scope>NUCLEOTIDE SEQUENCE</scope>
</reference>
<dbReference type="SUPFAM" id="SSF48239">
    <property type="entry name" value="Terpenoid cyclases/Protein prenyltransferases"/>
    <property type="match status" value="1"/>
</dbReference>
<keyword evidence="2" id="KW-0964">Secreted</keyword>
<protein>
    <submittedName>
        <fullName evidence="7">Complement component C3</fullName>
    </submittedName>
</protein>
<dbReference type="SMART" id="SM01360">
    <property type="entry name" value="A2M"/>
    <property type="match status" value="1"/>
</dbReference>
<dbReference type="CTD" id="718"/>
<evidence type="ECO:0000313" key="9">
    <source>
        <dbReference type="Proteomes" id="UP000007110"/>
    </source>
</evidence>
<dbReference type="EMBL" id="AF025526">
    <property type="protein sequence ID" value="AAC14396.1"/>
    <property type="molecule type" value="mRNA"/>
</dbReference>
<keyword evidence="4" id="KW-1015">Disulfide bond</keyword>
<reference evidence="9" key="3">
    <citation type="submission" date="2015-02" db="EMBL/GenBank/DDBJ databases">
        <title>Genome sequencing for Strongylocentrotus purpuratus.</title>
        <authorList>
            <person name="Murali S."/>
            <person name="Liu Y."/>
            <person name="Vee V."/>
            <person name="English A."/>
            <person name="Wang M."/>
            <person name="Skinner E."/>
            <person name="Han Y."/>
            <person name="Muzny D.M."/>
            <person name="Worley K.C."/>
            <person name="Gibbs R.A."/>
        </authorList>
    </citation>
    <scope>NUCLEOTIDE SEQUENCE</scope>
</reference>
<dbReference type="Pfam" id="PF07678">
    <property type="entry name" value="TED_complement"/>
    <property type="match status" value="1"/>
</dbReference>
<dbReference type="InterPro" id="IPR013783">
    <property type="entry name" value="Ig-like_fold"/>
</dbReference>
<dbReference type="Pfam" id="PF07703">
    <property type="entry name" value="A2M_BRD"/>
    <property type="match status" value="1"/>
</dbReference>
<dbReference type="Gene3D" id="2.60.40.690">
    <property type="entry name" value="Alpha-macroglobulin, receptor-binding domain"/>
    <property type="match status" value="1"/>
</dbReference>
<comment type="subcellular location">
    <subcellularLocation>
        <location evidence="1">Secreted</location>
    </subcellularLocation>
</comment>
<dbReference type="CDD" id="cd03574">
    <property type="entry name" value="NTR_complement_C345C"/>
    <property type="match status" value="1"/>
</dbReference>
<dbReference type="PANTHER" id="PTHR11412">
    <property type="entry name" value="MACROGLOBULIN / COMPLEMENT"/>
    <property type="match status" value="1"/>
</dbReference>
<dbReference type="OMA" id="HNIYKPR"/>
<dbReference type="Gene3D" id="2.60.40.1940">
    <property type="match status" value="1"/>
</dbReference>
<dbReference type="PANTHER" id="PTHR11412:SF166">
    <property type="entry name" value="NTR DOMAIN-CONTAINING PROTEIN"/>
    <property type="match status" value="1"/>
</dbReference>
<name>O44344_STRPU</name>
<dbReference type="InterPro" id="IPR008993">
    <property type="entry name" value="TIMP-like_OB-fold"/>
</dbReference>
<dbReference type="InterPro" id="IPR041555">
    <property type="entry name" value="MG3"/>
</dbReference>
<evidence type="ECO:0000259" key="6">
    <source>
        <dbReference type="PROSITE" id="PS50189"/>
    </source>
</evidence>
<dbReference type="Pfam" id="PF17791">
    <property type="entry name" value="MG3"/>
    <property type="match status" value="1"/>
</dbReference>
<evidence type="ECO:0000256" key="2">
    <source>
        <dbReference type="ARBA" id="ARBA00022525"/>
    </source>
</evidence>
<dbReference type="PROSITE" id="PS00477">
    <property type="entry name" value="ALPHA_2_MACROGLOBULIN"/>
    <property type="match status" value="1"/>
</dbReference>
<dbReference type="SMART" id="SM01359">
    <property type="entry name" value="A2M_N_2"/>
    <property type="match status" value="1"/>
</dbReference>
<dbReference type="InterPro" id="IPR036595">
    <property type="entry name" value="A-macroglobulin_rcpt-bd_sf"/>
</dbReference>
<dbReference type="GO" id="GO:0005615">
    <property type="term" value="C:extracellular space"/>
    <property type="evidence" value="ECO:0007669"/>
    <property type="project" value="InterPro"/>
</dbReference>
<dbReference type="SMART" id="SM01361">
    <property type="entry name" value="A2M_recep"/>
    <property type="match status" value="1"/>
</dbReference>
<dbReference type="Pfam" id="PF17789">
    <property type="entry name" value="MG4"/>
    <property type="match status" value="1"/>
</dbReference>
<feature type="chain" id="PRO_5033703585" evidence="5">
    <location>
        <begin position="23"/>
        <end position="1699"/>
    </location>
</feature>
<accession>O44344</accession>
<evidence type="ECO:0000313" key="7">
    <source>
        <dbReference type="EMBL" id="AAC14396.1"/>
    </source>
</evidence>
<dbReference type="InterPro" id="IPR002890">
    <property type="entry name" value="MG2"/>
</dbReference>
<dbReference type="Gene3D" id="6.20.50.160">
    <property type="match status" value="1"/>
</dbReference>
<proteinExistence type="evidence at transcript level"/>
<dbReference type="CDD" id="cd02896">
    <property type="entry name" value="complement_C3_C4_C5"/>
    <property type="match status" value="1"/>
</dbReference>
<dbReference type="Gene3D" id="2.60.120.1540">
    <property type="match status" value="1"/>
</dbReference>
<dbReference type="InterPro" id="IPR001134">
    <property type="entry name" value="Netrin_domain"/>
</dbReference>
<keyword evidence="3" id="KW-0882">Thioester bond</keyword>
<dbReference type="FunCoup" id="O44344">
    <property type="interactions" value="1052"/>
</dbReference>
<dbReference type="Pfam" id="PF07677">
    <property type="entry name" value="A2M_recep"/>
    <property type="match status" value="1"/>
</dbReference>
<dbReference type="InParanoid" id="O44344"/>
<dbReference type="InterPro" id="IPR047565">
    <property type="entry name" value="Alpha-macroglob_thiol-ester_cl"/>
</dbReference>
<gene>
    <name evidence="7" type="primary">Sp064</name>
</gene>
<dbReference type="Pfam" id="PF00207">
    <property type="entry name" value="A2M"/>
    <property type="match status" value="1"/>
</dbReference>
<dbReference type="PIR" id="T14074">
    <property type="entry name" value="T14074"/>
</dbReference>
<reference evidence="8" key="4">
    <citation type="submission" date="2021-01" db="UniProtKB">
        <authorList>
            <consortium name="EnsemblMetazoa"/>
        </authorList>
    </citation>
    <scope>IDENTIFICATION</scope>
</reference>
<keyword evidence="9" id="KW-1185">Reference proteome</keyword>
<dbReference type="Gene3D" id="1.50.10.20">
    <property type="match status" value="1"/>
</dbReference>
<dbReference type="InterPro" id="IPR040839">
    <property type="entry name" value="MG4"/>
</dbReference>
<keyword evidence="5" id="KW-0732">Signal</keyword>
<feature type="signal peptide" evidence="5">
    <location>
        <begin position="1"/>
        <end position="22"/>
    </location>
</feature>
<dbReference type="InterPro" id="IPR001599">
    <property type="entry name" value="Macroglobln_a2"/>
</dbReference>
<dbReference type="HOGENOM" id="CLU_493138_0_0_1"/>
<dbReference type="InterPro" id="IPR011626">
    <property type="entry name" value="Alpha-macroglobulin_TED"/>
</dbReference>
<dbReference type="Gene3D" id="2.60.40.10">
    <property type="entry name" value="Immunoglobulins"/>
    <property type="match status" value="2"/>
</dbReference>
<sequence>MGSIILIFVLAISASLVPGGVTQDPPATFFVISPNVFRAGVEEKVVVTLIRSPPNVQNIEVKVSLMRPGSTVTFSEDTRLVSPGSSQSFSVVIQAGDLMRNEGAFQHMVLKAESLNPIYPFEEQTDILVTLQSGYVFVQTDKPIYTPNQDVMIKVMSLDQDMLPSDRELHVEIMDPSGTSVKRLRETHADVPASIGRLQVHNHPASVNGPFRLSMDPSSLSSQVTFVVKEYVLPTFSVSIETPKYILAGADSVVSTIIAEYVFGKPVIGRYTFKYGVVDNGTVQELGTKQGLLGDSGRAEVTLDDLSTDFGEDWFVRFRGRHFHANAIVHESATQFSEASINTKAIFVDSPYKFSTKRTVQHFKAGLNLQVKLDLTFANGDVAPNVPVNVIATATLRDGSEELLRRPDIAGGQEEISNTDDQGGVSMVLNVQSSITSIHIVAATHDPQYPNNQADISFEVSPGVSANGHDYLVIRPQNTDDRNLNVDVSTDFLIQRIGTTGDQDIDLHFLCITGGKVVLEGVQRSISAAGTNLAITIRAYMAPQMRLIVYYVTMDGSVIADSLLLGVEEKCRQDPQLSLDILPRNVGPERDVYEPNGQIQVEVTAPIDSNVGLLAVDKAVYLLRDKDRMGKQKMYERMRSYDTGCGPGGGQNTAQIFKDCGMTVLTNAGLDVPIREDVECMDEDTRRKRSIDRDQLCLYDPTYLADCLADKPRLRRVLTEGGWLCPRRARVLEAECNLEPDQTQVYRDCCINSMNPVVTATSRSGGDGGEQNAAVKVRDDFRETWFFDVVSMPEDGSPYLYPVSIPSSITDWHLTAVSLSPTQGMCVEDETTVSVFQDFFIQLHLPYSVVRLEQTQVIATIFNYGFSDFEVSVNFTVDQGLCTAENPAIRHVFVESKRAASTTFHCTPCGSRGIPYTVTAGGSKKRDSVRNNLRVVSQGVMQRKSRSLTLNPGRVMFSDDVTTPSPNNSLGSGPGTIFGEGFQHEEIAISLPGSSIPDTESCSVKLIGNLLGTASTDPIGGLDHLVRQPRGCGEQTMIYLAPTLFVYQYLIAVGSDTAEQEARIYDYIADGVARELTYRQDNGAYAAWKHRPGSTWLTAFVVKVFSQANRFTRVEPGHVEGSINWLIDNNQLPSGAFQESQQVIHQEMIGAVKGETSMTAFVLISLLESRNLLVPANQKIDEAIGKATEYLVTQVENIDRVYDKALVTSALRESASVGTANGKLWEDRNEDGTGAVSFTPDDANYEDGSQPFWLQRKPSAIEIETSGYALLAQLALLDYQKAGKIALWLSKQQNDGGGFVSPQDTVVALQALAKYTERPEFNTIEMNCDVATEQIPLHRYHIGNDNAKVQEEVDVSPSIGRSLTFDSRGTGVAKANVELRYNTEKSDIDTCPFHLNISAVEVPSDEVSGQNVKGLMITVCTSYNGDGTTHMIIVDVGLYSGFKAVEEGLTGLKQVVNGSSLISSYEASSRSVIFYLDTIPSDEDLCFTFSAESDVVVGNVQAAAVHVYDYYDPEKSCTIFYKPGDGSALLSTLCSENECICSGGSLEYCNIDPCPGPYTRIDLEGTACASHSSYALKIRIDEVEIKEGFRICKFTVLNPIKTGDEDVPHQAQRQLFINEGCDCPKVKGRNIGGTFLLVGQKSLKYTTEQGEERYRYVYGPTSKLEFWPATRKARNAAVFDKLVAFEAQMAPASACSNEN</sequence>
<dbReference type="GO" id="GO:0004866">
    <property type="term" value="F:endopeptidase inhibitor activity"/>
    <property type="evidence" value="ECO:0007669"/>
    <property type="project" value="InterPro"/>
</dbReference>
<dbReference type="InterPro" id="IPR050473">
    <property type="entry name" value="A2M/Complement_sys"/>
</dbReference>
<dbReference type="SUPFAM" id="SSF49410">
    <property type="entry name" value="Alpha-macroglobulin receptor domain"/>
    <property type="match status" value="1"/>
</dbReference>